<dbReference type="RefSeq" id="XP_040724486.1">
    <property type="nucleotide sequence ID" value="XM_040869531.1"/>
</dbReference>
<reference evidence="1 2" key="1">
    <citation type="submission" date="2016-07" db="EMBL/GenBank/DDBJ databases">
        <title>Pervasive Adenine N6-methylation of Active Genes in Fungi.</title>
        <authorList>
            <consortium name="DOE Joint Genome Institute"/>
            <person name="Mondo S.J."/>
            <person name="Dannebaum R.O."/>
            <person name="Kuo R.C."/>
            <person name="Labutti K."/>
            <person name="Haridas S."/>
            <person name="Kuo A."/>
            <person name="Salamov A."/>
            <person name="Ahrendt S.R."/>
            <person name="Lipzen A."/>
            <person name="Sullivan W."/>
            <person name="Andreopoulos W.B."/>
            <person name="Clum A."/>
            <person name="Lindquist E."/>
            <person name="Daum C."/>
            <person name="Ramamoorthy G.K."/>
            <person name="Gryganskyi A."/>
            <person name="Culley D."/>
            <person name="Magnuson J.K."/>
            <person name="James T.Y."/>
            <person name="O'Malley M.A."/>
            <person name="Stajich J.E."/>
            <person name="Spatafora J.W."/>
            <person name="Visel A."/>
            <person name="Grigoriev I.V."/>
        </authorList>
    </citation>
    <scope>NUCLEOTIDE SEQUENCE [LARGE SCALE GENOMIC DNA]</scope>
    <source>
        <strain evidence="1 2">12-1054</strain>
    </source>
</reference>
<proteinExistence type="predicted"/>
<name>A0A1Y2FAB9_PROLT</name>
<sequence length="134" mass="15126">MGNVVLVDDIIVLGRSSSSSLSVDFRLTRLWVRQSRACKVQRHSHRLIHHLRVGLADSQGNLMSMSSSQHRDSQIQLVDDRLELPNAAVTPCDHPALRIDHNLVSVHQVPYMCRDVDPCGVAQWRSRPESHCES</sequence>
<dbReference type="Proteomes" id="UP000193685">
    <property type="component" value="Unassembled WGS sequence"/>
</dbReference>
<dbReference type="EMBL" id="MCFI01000012">
    <property type="protein sequence ID" value="ORY80841.1"/>
    <property type="molecule type" value="Genomic_DNA"/>
</dbReference>
<evidence type="ECO:0000313" key="2">
    <source>
        <dbReference type="Proteomes" id="UP000193685"/>
    </source>
</evidence>
<dbReference type="AlphaFoldDB" id="A0A1Y2FAB9"/>
<comment type="caution">
    <text evidence="1">The sequence shown here is derived from an EMBL/GenBank/DDBJ whole genome shotgun (WGS) entry which is preliminary data.</text>
</comment>
<organism evidence="1 2">
    <name type="scientific">Protomyces lactucae-debilis</name>
    <dbReference type="NCBI Taxonomy" id="2754530"/>
    <lineage>
        <taxon>Eukaryota</taxon>
        <taxon>Fungi</taxon>
        <taxon>Dikarya</taxon>
        <taxon>Ascomycota</taxon>
        <taxon>Taphrinomycotina</taxon>
        <taxon>Taphrinomycetes</taxon>
        <taxon>Taphrinales</taxon>
        <taxon>Protomycetaceae</taxon>
        <taxon>Protomyces</taxon>
    </lineage>
</organism>
<gene>
    <name evidence="1" type="ORF">BCR37DRAFT_380664</name>
</gene>
<evidence type="ECO:0000313" key="1">
    <source>
        <dbReference type="EMBL" id="ORY80841.1"/>
    </source>
</evidence>
<accession>A0A1Y2FAB9</accession>
<dbReference type="GeneID" id="63786130"/>
<protein>
    <submittedName>
        <fullName evidence="1">Uncharacterized protein</fullName>
    </submittedName>
</protein>
<keyword evidence="2" id="KW-1185">Reference proteome</keyword>